<dbReference type="InterPro" id="IPR034139">
    <property type="entry name" value="TOPRIM_OLD"/>
</dbReference>
<dbReference type="OrthoDB" id="308933at2"/>
<dbReference type="EMBL" id="JEOB01000004">
    <property type="protein sequence ID" value="EXM37529.1"/>
    <property type="molecule type" value="Genomic_DNA"/>
</dbReference>
<evidence type="ECO:0000259" key="1">
    <source>
        <dbReference type="Pfam" id="PF13175"/>
    </source>
</evidence>
<dbReference type="PANTHER" id="PTHR43581">
    <property type="entry name" value="ATP/GTP PHOSPHATASE"/>
    <property type="match status" value="1"/>
</dbReference>
<evidence type="ECO:0000313" key="3">
    <source>
        <dbReference type="EMBL" id="EXM37529.1"/>
    </source>
</evidence>
<gene>
    <name evidence="3" type="ORF">RASY3_13280</name>
</gene>
<dbReference type="PANTHER" id="PTHR43581:SF4">
    <property type="entry name" value="ATP_GTP PHOSPHATASE"/>
    <property type="match status" value="1"/>
</dbReference>
<dbReference type="InterPro" id="IPR041685">
    <property type="entry name" value="AAA_GajA/Old/RecF-like"/>
</dbReference>
<dbReference type="Pfam" id="PF20469">
    <property type="entry name" value="OLD-like_TOPRIM"/>
    <property type="match status" value="1"/>
</dbReference>
<feature type="domain" description="Endonuclease GajA/Old nuclease/RecF-like AAA" evidence="1">
    <location>
        <begin position="1"/>
        <end position="102"/>
    </location>
</feature>
<organism evidence="3 4">
    <name type="scientific">Ruminococcus albus SY3</name>
    <dbReference type="NCBI Taxonomy" id="1341156"/>
    <lineage>
        <taxon>Bacteria</taxon>
        <taxon>Bacillati</taxon>
        <taxon>Bacillota</taxon>
        <taxon>Clostridia</taxon>
        <taxon>Eubacteriales</taxon>
        <taxon>Oscillospiraceae</taxon>
        <taxon>Ruminococcus</taxon>
    </lineage>
</organism>
<evidence type="ECO:0000313" key="4">
    <source>
        <dbReference type="Proteomes" id="UP000021369"/>
    </source>
</evidence>
<dbReference type="Gene3D" id="3.40.50.300">
    <property type="entry name" value="P-loop containing nucleotide triphosphate hydrolases"/>
    <property type="match status" value="1"/>
</dbReference>
<dbReference type="AlphaFoldDB" id="A0A011UAC3"/>
<keyword evidence="4" id="KW-1185">Reference proteome</keyword>
<feature type="domain" description="Endonuclease GajA/Old nuclease/RecF-like AAA" evidence="1">
    <location>
        <begin position="143"/>
        <end position="338"/>
    </location>
</feature>
<dbReference type="InterPro" id="IPR051396">
    <property type="entry name" value="Bact_Antivir_Def_Nuclease"/>
</dbReference>
<dbReference type="RefSeq" id="WP_037289027.1">
    <property type="nucleotide sequence ID" value="NZ_JEOB01000004.1"/>
</dbReference>
<evidence type="ECO:0000259" key="2">
    <source>
        <dbReference type="Pfam" id="PF20469"/>
    </source>
</evidence>
<dbReference type="SUPFAM" id="SSF52540">
    <property type="entry name" value="P-loop containing nucleoside triphosphate hydrolases"/>
    <property type="match status" value="1"/>
</dbReference>
<dbReference type="CDD" id="cd01026">
    <property type="entry name" value="TOPRIM_OLD"/>
    <property type="match status" value="1"/>
</dbReference>
<dbReference type="Proteomes" id="UP000021369">
    <property type="component" value="Unassembled WGS sequence"/>
</dbReference>
<reference evidence="3 4" key="1">
    <citation type="submission" date="2013-06" db="EMBL/GenBank/DDBJ databases">
        <title>Rumen cellulosomics: divergent fiber-degrading strategies revealed by comparative genome-wide analysis of six Ruminococcal strains.</title>
        <authorList>
            <person name="Dassa B."/>
            <person name="Borovok I."/>
            <person name="Lamed R."/>
            <person name="Flint H."/>
            <person name="Yeoman C.J."/>
            <person name="White B."/>
            <person name="Bayer E.A."/>
        </authorList>
    </citation>
    <scope>NUCLEOTIDE SEQUENCE [LARGE SCALE GENOMIC DNA]</scope>
    <source>
        <strain evidence="3 4">SY3</strain>
    </source>
</reference>
<protein>
    <submittedName>
        <fullName evidence="3">Recombinase RecF</fullName>
    </submittedName>
</protein>
<proteinExistence type="predicted"/>
<comment type="caution">
    <text evidence="3">The sequence shown here is derived from an EMBL/GenBank/DDBJ whole genome shotgun (WGS) entry which is preliminary data.</text>
</comment>
<dbReference type="InterPro" id="IPR027417">
    <property type="entry name" value="P-loop_NTPase"/>
</dbReference>
<sequence length="645" mass="73041">MYLSKISIKNFRMFSDAVEVSFSNGLNLLVGENGSGKSSVVDAIRALLGENEFLRRGIVEEDFYSVFCESQKKTSESLLISGVFSDLTEAQKVEYLSWLDESFNAKLTFEVQRALNRRNNYKQKRWGGNSSYSFFDVEPLNDIQCVYLPALRDAERSLRTGRGSRLARFIANLSAEDLKAKRENDELMPLEQDLKDFNEKAANESEITNATELINTSIRNAAGNVYGQKTQIRFNVLSYERIIESLQLLFSDDLSSTSNVFRSLSENSLGYNNLIYIATILAEFEGLKDRYTTPRILLIEELEAHLHPQLQIKLLKYLQEQAIEFDIQVIVTTHSSLLAASVPFESIIVFNKTKKDVSITRLSECDVDSSASGFLNRWLDATKTALFFSKSNIFVEGIAEAILVPELAKVYLAEQNETGLTKVSSLEEAGISVINMNGIYFPYFMQLYNGYRVIIPKQNDGETKTRYQERVTALVHKERLNNGEFTSTKKIEARCVAITDNDPEKNVNPSKDDCIEGNNPHLYYAKQVKNMTENCRVFINRKTFEYDLALESHYNAKVMLKILMEDITSSGSIKETMEDYIVKIDAGETIDDTKMAAFILQQVDSGYMGKGHFAQLLAEKIDSSFSVPEYIKNAIAFILMIGEPT</sequence>
<feature type="domain" description="OLD protein-like TOPRIM" evidence="2">
    <location>
        <begin position="387"/>
        <end position="451"/>
    </location>
</feature>
<dbReference type="Pfam" id="PF13175">
    <property type="entry name" value="AAA_15"/>
    <property type="match status" value="2"/>
</dbReference>
<accession>A0A011UAC3</accession>
<dbReference type="PATRIC" id="fig|1341156.4.peg.3676"/>
<name>A0A011UAC3_RUMAL</name>